<sequence length="46" mass="5537">MTTPAYFIQCKSYRPIIQPARQKIPPPISRVKNKNTIGYYSYRHFY</sequence>
<proteinExistence type="predicted"/>
<dbReference type="KEGG" id="ete:ETEE_3290"/>
<dbReference type="EMBL" id="CP006664">
    <property type="protein sequence ID" value="AIJ09714.1"/>
    <property type="molecule type" value="Genomic_DNA"/>
</dbReference>
<gene>
    <name evidence="1" type="ORF">ETEE_3290</name>
</gene>
<organism evidence="1 2">
    <name type="scientific">Edwardsiella anguillarum ET080813</name>
    <dbReference type="NCBI Taxonomy" id="667120"/>
    <lineage>
        <taxon>Bacteria</taxon>
        <taxon>Pseudomonadati</taxon>
        <taxon>Pseudomonadota</taxon>
        <taxon>Gammaproteobacteria</taxon>
        <taxon>Enterobacterales</taxon>
        <taxon>Hafniaceae</taxon>
        <taxon>Edwardsiella</taxon>
    </lineage>
</organism>
<dbReference type="AlphaFoldDB" id="A0A076LW39"/>
<evidence type="ECO:0000313" key="1">
    <source>
        <dbReference type="EMBL" id="AIJ09714.1"/>
    </source>
</evidence>
<protein>
    <submittedName>
        <fullName evidence="1">Uncharacterized protein</fullName>
    </submittedName>
</protein>
<accession>A0A076LW39</accession>
<reference evidence="1 2" key="1">
    <citation type="journal article" date="2012" name="PLoS ONE">
        <title>Edwardsiella comparative phylogenomics reveal the new intra/inter-species taxonomic relationships, virulence evolution and niche adaptation mechanisms.</title>
        <authorList>
            <person name="Yang M."/>
            <person name="Lv Y."/>
            <person name="Xiao J."/>
            <person name="Wu H."/>
            <person name="Zheng H."/>
            <person name="Liu Q."/>
            <person name="Zhang Y."/>
            <person name="Wang Q."/>
        </authorList>
    </citation>
    <scope>NUCLEOTIDE SEQUENCE [LARGE SCALE GENOMIC DNA]</scope>
    <source>
        <strain evidence="2">080813</strain>
    </source>
</reference>
<name>A0A076LW39_9GAMM</name>
<dbReference type="HOGENOM" id="CLU_3183096_0_0_6"/>
<evidence type="ECO:0000313" key="2">
    <source>
        <dbReference type="Proteomes" id="UP000028681"/>
    </source>
</evidence>
<dbReference type="Proteomes" id="UP000028681">
    <property type="component" value="Chromosome"/>
</dbReference>